<keyword evidence="2" id="KW-1185">Reference proteome</keyword>
<dbReference type="Proteomes" id="UP001151699">
    <property type="component" value="Chromosome X"/>
</dbReference>
<evidence type="ECO:0000313" key="2">
    <source>
        <dbReference type="Proteomes" id="UP001151699"/>
    </source>
</evidence>
<organism evidence="1 2">
    <name type="scientific">Pseudolycoriella hygida</name>
    <dbReference type="NCBI Taxonomy" id="35572"/>
    <lineage>
        <taxon>Eukaryota</taxon>
        <taxon>Metazoa</taxon>
        <taxon>Ecdysozoa</taxon>
        <taxon>Arthropoda</taxon>
        <taxon>Hexapoda</taxon>
        <taxon>Insecta</taxon>
        <taxon>Pterygota</taxon>
        <taxon>Neoptera</taxon>
        <taxon>Endopterygota</taxon>
        <taxon>Diptera</taxon>
        <taxon>Nematocera</taxon>
        <taxon>Sciaroidea</taxon>
        <taxon>Sciaridae</taxon>
        <taxon>Pseudolycoriella</taxon>
    </lineage>
</organism>
<accession>A0A9Q0MZK8</accession>
<sequence length="48" mass="5537">MQKLVYKHDMGQGAKELTFPITTCKELQRLYDLIIPAKITTVIMILTK</sequence>
<reference evidence="1" key="1">
    <citation type="submission" date="2022-07" db="EMBL/GenBank/DDBJ databases">
        <authorList>
            <person name="Trinca V."/>
            <person name="Uliana J.V.C."/>
            <person name="Torres T.T."/>
            <person name="Ward R.J."/>
            <person name="Monesi N."/>
        </authorList>
    </citation>
    <scope>NUCLEOTIDE SEQUENCE</scope>
    <source>
        <strain evidence="1">HSMRA1968</strain>
        <tissue evidence="1">Whole embryos</tissue>
    </source>
</reference>
<dbReference type="AlphaFoldDB" id="A0A9Q0MZK8"/>
<dbReference type="EMBL" id="WJQU01000003">
    <property type="protein sequence ID" value="KAJ6639702.1"/>
    <property type="molecule type" value="Genomic_DNA"/>
</dbReference>
<evidence type="ECO:0000313" key="1">
    <source>
        <dbReference type="EMBL" id="KAJ6639702.1"/>
    </source>
</evidence>
<gene>
    <name evidence="1" type="ORF">Bhyg_12449</name>
</gene>
<proteinExistence type="predicted"/>
<comment type="caution">
    <text evidence="1">The sequence shown here is derived from an EMBL/GenBank/DDBJ whole genome shotgun (WGS) entry which is preliminary data.</text>
</comment>
<protein>
    <submittedName>
        <fullName evidence="1">Uncharacterized protein</fullName>
    </submittedName>
</protein>
<name>A0A9Q0MZK8_9DIPT</name>